<dbReference type="SUPFAM" id="SSF53850">
    <property type="entry name" value="Periplasmic binding protein-like II"/>
    <property type="match status" value="1"/>
</dbReference>
<name>A0A1H9WI44_9PSEU</name>
<comment type="similarity">
    <text evidence="1">Belongs to the LysR transcriptional regulatory family.</text>
</comment>
<evidence type="ECO:0000313" key="6">
    <source>
        <dbReference type="EMBL" id="SES33558.1"/>
    </source>
</evidence>
<evidence type="ECO:0000256" key="2">
    <source>
        <dbReference type="ARBA" id="ARBA00023015"/>
    </source>
</evidence>
<dbReference type="InterPro" id="IPR000847">
    <property type="entry name" value="LysR_HTH_N"/>
</dbReference>
<dbReference type="Gene3D" id="1.10.10.10">
    <property type="entry name" value="Winged helix-like DNA-binding domain superfamily/Winged helix DNA-binding domain"/>
    <property type="match status" value="1"/>
</dbReference>
<keyword evidence="3 6" id="KW-0238">DNA-binding</keyword>
<sequence>MEELGDVAIFVQVVAAGSFSAAARALWMPKSSVSRRVARLENRLGVRLLHRTTRSLALTDAGRAYHARVSVALSELDSAAGAAADSGEAPRGVVRLAARPDVGAEVLPELVAAFLARYPEVQVDITLSPSVDLIEGGFDLALRAGPESRGSTRLQDTRFRLFASPVYLARKGIPQRPADLEGHLCLRFGDADQWHLRGPRGEISVAVKGPLAADDLSFVRRSAIAGVGIALLPAPAVAASVRSGLLTPVLPDHYAEGQPLHLVVPSDRHLPLRVAVLRDFLLANFPR</sequence>
<evidence type="ECO:0000313" key="7">
    <source>
        <dbReference type="Proteomes" id="UP000199051"/>
    </source>
</evidence>
<dbReference type="InterPro" id="IPR036390">
    <property type="entry name" value="WH_DNA-bd_sf"/>
</dbReference>
<evidence type="ECO:0000259" key="5">
    <source>
        <dbReference type="PROSITE" id="PS50931"/>
    </source>
</evidence>
<dbReference type="GO" id="GO:0043565">
    <property type="term" value="F:sequence-specific DNA binding"/>
    <property type="evidence" value="ECO:0007669"/>
    <property type="project" value="TreeGrafter"/>
</dbReference>
<dbReference type="InterPro" id="IPR058163">
    <property type="entry name" value="LysR-type_TF_proteobact-type"/>
</dbReference>
<dbReference type="GO" id="GO:0006351">
    <property type="term" value="P:DNA-templated transcription"/>
    <property type="evidence" value="ECO:0007669"/>
    <property type="project" value="TreeGrafter"/>
</dbReference>
<dbReference type="PANTHER" id="PTHR30537:SF5">
    <property type="entry name" value="HTH-TYPE TRANSCRIPTIONAL ACTIVATOR TTDR-RELATED"/>
    <property type="match status" value="1"/>
</dbReference>
<keyword evidence="2" id="KW-0805">Transcription regulation</keyword>
<feature type="domain" description="HTH lysR-type" evidence="5">
    <location>
        <begin position="1"/>
        <end position="59"/>
    </location>
</feature>
<dbReference type="STRING" id="155974.SAMN04487818_110230"/>
<dbReference type="Gene3D" id="3.40.190.290">
    <property type="match status" value="1"/>
</dbReference>
<evidence type="ECO:0000256" key="3">
    <source>
        <dbReference type="ARBA" id="ARBA00023125"/>
    </source>
</evidence>
<gene>
    <name evidence="6" type="ORF">SAMN04487818_110230</name>
</gene>
<dbReference type="FunFam" id="1.10.10.10:FF:000001">
    <property type="entry name" value="LysR family transcriptional regulator"/>
    <property type="match status" value="1"/>
</dbReference>
<dbReference type="GO" id="GO:0003700">
    <property type="term" value="F:DNA-binding transcription factor activity"/>
    <property type="evidence" value="ECO:0007669"/>
    <property type="project" value="InterPro"/>
</dbReference>
<dbReference type="Pfam" id="PF00126">
    <property type="entry name" value="HTH_1"/>
    <property type="match status" value="1"/>
</dbReference>
<dbReference type="AlphaFoldDB" id="A0A1H9WI44"/>
<dbReference type="SUPFAM" id="SSF46785">
    <property type="entry name" value="Winged helix' DNA-binding domain"/>
    <property type="match status" value="1"/>
</dbReference>
<dbReference type="Proteomes" id="UP000199051">
    <property type="component" value="Unassembled WGS sequence"/>
</dbReference>
<keyword evidence="7" id="KW-1185">Reference proteome</keyword>
<keyword evidence="4" id="KW-0804">Transcription</keyword>
<dbReference type="RefSeq" id="WP_092782940.1">
    <property type="nucleotide sequence ID" value="NZ_FOGI01000010.1"/>
</dbReference>
<dbReference type="InterPro" id="IPR005119">
    <property type="entry name" value="LysR_subst-bd"/>
</dbReference>
<dbReference type="CDD" id="cd08422">
    <property type="entry name" value="PBP2_CrgA_like"/>
    <property type="match status" value="1"/>
</dbReference>
<protein>
    <submittedName>
        <fullName evidence="6">DNA-binding transcriptional regulator, LysR family</fullName>
    </submittedName>
</protein>
<dbReference type="PANTHER" id="PTHR30537">
    <property type="entry name" value="HTH-TYPE TRANSCRIPTIONAL REGULATOR"/>
    <property type="match status" value="1"/>
</dbReference>
<evidence type="ECO:0000256" key="1">
    <source>
        <dbReference type="ARBA" id="ARBA00009437"/>
    </source>
</evidence>
<proteinExistence type="inferred from homology"/>
<dbReference type="InterPro" id="IPR036388">
    <property type="entry name" value="WH-like_DNA-bd_sf"/>
</dbReference>
<evidence type="ECO:0000256" key="4">
    <source>
        <dbReference type="ARBA" id="ARBA00023163"/>
    </source>
</evidence>
<accession>A0A1H9WI44</accession>
<organism evidence="6 7">
    <name type="scientific">Actinokineospora terrae</name>
    <dbReference type="NCBI Taxonomy" id="155974"/>
    <lineage>
        <taxon>Bacteria</taxon>
        <taxon>Bacillati</taxon>
        <taxon>Actinomycetota</taxon>
        <taxon>Actinomycetes</taxon>
        <taxon>Pseudonocardiales</taxon>
        <taxon>Pseudonocardiaceae</taxon>
        <taxon>Actinokineospora</taxon>
    </lineage>
</organism>
<dbReference type="PROSITE" id="PS50931">
    <property type="entry name" value="HTH_LYSR"/>
    <property type="match status" value="1"/>
</dbReference>
<dbReference type="EMBL" id="FOGI01000010">
    <property type="protein sequence ID" value="SES33558.1"/>
    <property type="molecule type" value="Genomic_DNA"/>
</dbReference>
<reference evidence="7" key="1">
    <citation type="submission" date="2016-10" db="EMBL/GenBank/DDBJ databases">
        <authorList>
            <person name="Varghese N."/>
            <person name="Submissions S."/>
        </authorList>
    </citation>
    <scope>NUCLEOTIDE SEQUENCE [LARGE SCALE GENOMIC DNA]</scope>
    <source>
        <strain evidence="7">DSM 44260</strain>
    </source>
</reference>
<dbReference type="Pfam" id="PF03466">
    <property type="entry name" value="LysR_substrate"/>
    <property type="match status" value="1"/>
</dbReference>